<feature type="DNA-binding region" description="H-T-H motif" evidence="4">
    <location>
        <begin position="22"/>
        <end position="41"/>
    </location>
</feature>
<proteinExistence type="predicted"/>
<dbReference type="PRINTS" id="PR00455">
    <property type="entry name" value="HTHTETR"/>
</dbReference>
<dbReference type="Pfam" id="PF00440">
    <property type="entry name" value="TetR_N"/>
    <property type="match status" value="1"/>
</dbReference>
<reference evidence="6 7" key="1">
    <citation type="submission" date="2020-07" db="EMBL/GenBank/DDBJ databases">
        <title>MOT database genomes.</title>
        <authorList>
            <person name="Joseph S."/>
            <person name="Aduse-Opoku J."/>
            <person name="Hashim A."/>
            <person name="Wade W."/>
            <person name="Curtis M."/>
        </authorList>
    </citation>
    <scope>NUCLEOTIDE SEQUENCE [LARGE SCALE GENOMIC DNA]</scope>
    <source>
        <strain evidence="6 7">DSM 100099</strain>
    </source>
</reference>
<dbReference type="Gene3D" id="1.10.357.10">
    <property type="entry name" value="Tetracycline Repressor, domain 2"/>
    <property type="match status" value="1"/>
</dbReference>
<evidence type="ECO:0000256" key="2">
    <source>
        <dbReference type="ARBA" id="ARBA00023125"/>
    </source>
</evidence>
<dbReference type="InterPro" id="IPR009057">
    <property type="entry name" value="Homeodomain-like_sf"/>
</dbReference>
<evidence type="ECO:0000313" key="6">
    <source>
        <dbReference type="EMBL" id="NYS93286.1"/>
    </source>
</evidence>
<dbReference type="PANTHER" id="PTHR30055:SF238">
    <property type="entry name" value="MYCOFACTOCIN BIOSYNTHESIS TRANSCRIPTIONAL REGULATOR MFTR-RELATED"/>
    <property type="match status" value="1"/>
</dbReference>
<keyword evidence="2 4" id="KW-0238">DNA-binding</keyword>
<dbReference type="PANTHER" id="PTHR30055">
    <property type="entry name" value="HTH-TYPE TRANSCRIPTIONAL REGULATOR RUTR"/>
    <property type="match status" value="1"/>
</dbReference>
<accession>A0A853ERQ8</accession>
<dbReference type="AlphaFoldDB" id="A0A853ERQ8"/>
<dbReference type="InterPro" id="IPR023772">
    <property type="entry name" value="DNA-bd_HTH_TetR-type_CS"/>
</dbReference>
<dbReference type="Pfam" id="PF17754">
    <property type="entry name" value="TetR_C_14"/>
    <property type="match status" value="1"/>
</dbReference>
<dbReference type="InterPro" id="IPR041347">
    <property type="entry name" value="MftR_C"/>
</dbReference>
<comment type="caution">
    <text evidence="6">The sequence shown here is derived from an EMBL/GenBank/DDBJ whole genome shotgun (WGS) entry which is preliminary data.</text>
</comment>
<evidence type="ECO:0000256" key="4">
    <source>
        <dbReference type="PROSITE-ProRule" id="PRU00335"/>
    </source>
</evidence>
<evidence type="ECO:0000256" key="1">
    <source>
        <dbReference type="ARBA" id="ARBA00023015"/>
    </source>
</evidence>
<organism evidence="6 7">
    <name type="scientific">Sanguibacter inulinus</name>
    <dbReference type="NCBI Taxonomy" id="60922"/>
    <lineage>
        <taxon>Bacteria</taxon>
        <taxon>Bacillati</taxon>
        <taxon>Actinomycetota</taxon>
        <taxon>Actinomycetes</taxon>
        <taxon>Micrococcales</taxon>
        <taxon>Sanguibacteraceae</taxon>
        <taxon>Sanguibacter</taxon>
    </lineage>
</organism>
<evidence type="ECO:0000259" key="5">
    <source>
        <dbReference type="PROSITE" id="PS50977"/>
    </source>
</evidence>
<dbReference type="PROSITE" id="PS01081">
    <property type="entry name" value="HTH_TETR_1"/>
    <property type="match status" value="1"/>
</dbReference>
<gene>
    <name evidence="6" type="ORF">HZZ10_07055</name>
</gene>
<dbReference type="Gene3D" id="1.10.10.60">
    <property type="entry name" value="Homeodomain-like"/>
    <property type="match status" value="1"/>
</dbReference>
<dbReference type="PROSITE" id="PS50977">
    <property type="entry name" value="HTH_TETR_2"/>
    <property type="match status" value="1"/>
</dbReference>
<dbReference type="GO" id="GO:0000976">
    <property type="term" value="F:transcription cis-regulatory region binding"/>
    <property type="evidence" value="ECO:0007669"/>
    <property type="project" value="TreeGrafter"/>
</dbReference>
<protein>
    <submittedName>
        <fullName evidence="6">TetR family transcriptional regulator</fullName>
    </submittedName>
</protein>
<keyword evidence="3" id="KW-0804">Transcription</keyword>
<feature type="domain" description="HTH tetR-type" evidence="5">
    <location>
        <begin position="1"/>
        <end position="59"/>
    </location>
</feature>
<dbReference type="Proteomes" id="UP000561011">
    <property type="component" value="Unassembled WGS sequence"/>
</dbReference>
<keyword evidence="7" id="KW-1185">Reference proteome</keyword>
<dbReference type="GO" id="GO:0003700">
    <property type="term" value="F:DNA-binding transcription factor activity"/>
    <property type="evidence" value="ECO:0007669"/>
    <property type="project" value="TreeGrafter"/>
</dbReference>
<evidence type="ECO:0000313" key="7">
    <source>
        <dbReference type="Proteomes" id="UP000561011"/>
    </source>
</evidence>
<dbReference type="EMBL" id="JACBYE010000012">
    <property type="protein sequence ID" value="NYS93286.1"/>
    <property type="molecule type" value="Genomic_DNA"/>
</dbReference>
<evidence type="ECO:0000256" key="3">
    <source>
        <dbReference type="ARBA" id="ARBA00023163"/>
    </source>
</evidence>
<dbReference type="InterPro" id="IPR001647">
    <property type="entry name" value="HTH_TetR"/>
</dbReference>
<name>A0A853ERQ8_9MICO</name>
<keyword evidence="1" id="KW-0805">Transcription regulation</keyword>
<dbReference type="InterPro" id="IPR050109">
    <property type="entry name" value="HTH-type_TetR-like_transc_reg"/>
</dbReference>
<sequence>MRQQLSDVAIDLFAEHGFECVTVEQVAAAAGVSTRSVHRYFPAKEDMVVGTLAANGELVRAALEARPTDEPVMESLRAAYAAMLASRPQTERDKVAIRLLSSTPSLRARNVEKHLAWAELLTPIVTERLTGADVPVRARVSVQISLSALNVAMTAWVEDHETRTLREMLDVAFHDLTPN</sequence>
<dbReference type="SUPFAM" id="SSF46689">
    <property type="entry name" value="Homeodomain-like"/>
    <property type="match status" value="1"/>
</dbReference>